<protein>
    <submittedName>
        <fullName evidence="2">Uncharacterized protein</fullName>
    </submittedName>
</protein>
<evidence type="ECO:0000313" key="2">
    <source>
        <dbReference type="EMBL" id="CAK1554975.1"/>
    </source>
</evidence>
<dbReference type="EMBL" id="CAVLEF010000279">
    <property type="protein sequence ID" value="CAK1554975.1"/>
    <property type="molecule type" value="Genomic_DNA"/>
</dbReference>
<feature type="coiled-coil region" evidence="1">
    <location>
        <begin position="149"/>
        <end position="183"/>
    </location>
</feature>
<reference evidence="2 3" key="1">
    <citation type="submission" date="2023-11" db="EMBL/GenBank/DDBJ databases">
        <authorList>
            <person name="Okamura Y."/>
        </authorList>
    </citation>
    <scope>NUCLEOTIDE SEQUENCE [LARGE SCALE GENOMIC DNA]</scope>
</reference>
<gene>
    <name evidence="2" type="ORF">LNINA_LOCUS13825</name>
</gene>
<evidence type="ECO:0000313" key="3">
    <source>
        <dbReference type="Proteomes" id="UP001497472"/>
    </source>
</evidence>
<organism evidence="2 3">
    <name type="scientific">Leptosia nina</name>
    <dbReference type="NCBI Taxonomy" id="320188"/>
    <lineage>
        <taxon>Eukaryota</taxon>
        <taxon>Metazoa</taxon>
        <taxon>Ecdysozoa</taxon>
        <taxon>Arthropoda</taxon>
        <taxon>Hexapoda</taxon>
        <taxon>Insecta</taxon>
        <taxon>Pterygota</taxon>
        <taxon>Neoptera</taxon>
        <taxon>Endopterygota</taxon>
        <taxon>Lepidoptera</taxon>
        <taxon>Glossata</taxon>
        <taxon>Ditrysia</taxon>
        <taxon>Papilionoidea</taxon>
        <taxon>Pieridae</taxon>
        <taxon>Pierinae</taxon>
        <taxon>Leptosia</taxon>
    </lineage>
</organism>
<dbReference type="Proteomes" id="UP001497472">
    <property type="component" value="Unassembled WGS sequence"/>
</dbReference>
<dbReference type="AlphaFoldDB" id="A0AAV1K1M8"/>
<comment type="caution">
    <text evidence="2">The sequence shown here is derived from an EMBL/GenBank/DDBJ whole genome shotgun (WGS) entry which is preliminary data.</text>
</comment>
<keyword evidence="1" id="KW-0175">Coiled coil</keyword>
<name>A0AAV1K1M8_9NEOP</name>
<keyword evidence="3" id="KW-1185">Reference proteome</keyword>
<evidence type="ECO:0000256" key="1">
    <source>
        <dbReference type="SAM" id="Coils"/>
    </source>
</evidence>
<proteinExistence type="predicted"/>
<accession>A0AAV1K1M8</accession>
<sequence length="227" mass="25835">MDSAKWGCCMPEAENHDTHIKCLKCNKQYACMSIDDDSFSPEMVKVWTCPECVRYSRRGKDKDYTPVRNVSTTRASKRLALNSPSVENDVAISKTEIQRIVQETFKDITQDLLSEFNSNLLGTLTSEIKPVKEELSVMNESIKLILIQYEHLKNDNENNKSRIACLEKENEKLKSCINDLNLRCGVMDQRMRNNNIEIQCVPENKNENILNIVTELSKAVGVSALGL</sequence>